<keyword evidence="3" id="KW-1185">Reference proteome</keyword>
<feature type="domain" description="MobA/VirD2-like nuclease" evidence="1">
    <location>
        <begin position="23"/>
        <end position="94"/>
    </location>
</feature>
<dbReference type="RefSeq" id="WP_367286397.1">
    <property type="nucleotide sequence ID" value="NZ_JBBMEY010000012.1"/>
</dbReference>
<reference evidence="2 3" key="1">
    <citation type="submission" date="2024-03" db="EMBL/GenBank/DDBJ databases">
        <title>Human intestinal bacterial collection.</title>
        <authorList>
            <person name="Pauvert C."/>
            <person name="Hitch T.C.A."/>
            <person name="Clavel T."/>
        </authorList>
    </citation>
    <scope>NUCLEOTIDE SEQUENCE [LARGE SCALE GENOMIC DNA]</scope>
    <source>
        <strain evidence="2 3">CLA-AP-H18</strain>
    </source>
</reference>
<evidence type="ECO:0000313" key="2">
    <source>
        <dbReference type="EMBL" id="MEQ2566579.1"/>
    </source>
</evidence>
<gene>
    <name evidence="2" type="ORF">ABFO16_10130</name>
</gene>
<name>A0ABV1HWS2_9FIRM</name>
<evidence type="ECO:0000259" key="1">
    <source>
        <dbReference type="Pfam" id="PF03432"/>
    </source>
</evidence>
<dbReference type="EMBL" id="JBBMFI010000084">
    <property type="protein sequence ID" value="MEQ2566579.1"/>
    <property type="molecule type" value="Genomic_DNA"/>
</dbReference>
<accession>A0ABV1HWS2</accession>
<comment type="caution">
    <text evidence="2">The sequence shown here is derived from an EMBL/GenBank/DDBJ whole genome shotgun (WGS) entry which is preliminary data.</text>
</comment>
<dbReference type="Proteomes" id="UP001478133">
    <property type="component" value="Unassembled WGS sequence"/>
</dbReference>
<evidence type="ECO:0000313" key="3">
    <source>
        <dbReference type="Proteomes" id="UP001478133"/>
    </source>
</evidence>
<sequence>MAYCKTIHVKIKNESYLYESLAYITNPQKVSQVSFVNENIIVPDADILDIENTYRRTRNLERKNYDILAHHFVQSFADYDNVTPELAHQIGLEFNFK</sequence>
<dbReference type="InterPro" id="IPR005094">
    <property type="entry name" value="Endonuclease_MobA/VirD2"/>
</dbReference>
<protein>
    <recommendedName>
        <fullName evidence="1">MobA/VirD2-like nuclease domain-containing protein</fullName>
    </recommendedName>
</protein>
<proteinExistence type="predicted"/>
<organism evidence="2 3">
    <name type="scientific">Ruminococcoides intestinihominis</name>
    <dbReference type="NCBI Taxonomy" id="3133161"/>
    <lineage>
        <taxon>Bacteria</taxon>
        <taxon>Bacillati</taxon>
        <taxon>Bacillota</taxon>
        <taxon>Clostridia</taxon>
        <taxon>Eubacteriales</taxon>
        <taxon>Oscillospiraceae</taxon>
        <taxon>Ruminococcoides</taxon>
    </lineage>
</organism>
<dbReference type="Pfam" id="PF03432">
    <property type="entry name" value="Relaxase"/>
    <property type="match status" value="1"/>
</dbReference>